<gene>
    <name evidence="7" type="ORF">CFP75_22935</name>
</gene>
<protein>
    <submittedName>
        <fullName evidence="7">Acetolactate synthase large subunit</fullName>
    </submittedName>
</protein>
<name>A0A229RMR2_AMYAL</name>
<reference evidence="7 8" key="1">
    <citation type="submission" date="2017-07" db="EMBL/GenBank/DDBJ databases">
        <title>Amycolatopsis alba DSM 44262 Genome sequencing and assembly.</title>
        <authorList>
            <person name="Kaur N."/>
            <person name="Mayilraj S."/>
        </authorList>
    </citation>
    <scope>NUCLEOTIDE SEQUENCE [LARGE SCALE GENOMIC DNA]</scope>
    <source>
        <strain evidence="7 8">DSM 44262</strain>
    </source>
</reference>
<dbReference type="InterPro" id="IPR011766">
    <property type="entry name" value="TPP_enzyme_TPP-bd"/>
</dbReference>
<dbReference type="Proteomes" id="UP000215563">
    <property type="component" value="Unassembled WGS sequence"/>
</dbReference>
<evidence type="ECO:0000259" key="6">
    <source>
        <dbReference type="Pfam" id="PF02776"/>
    </source>
</evidence>
<dbReference type="GO" id="GO:0000287">
    <property type="term" value="F:magnesium ion binding"/>
    <property type="evidence" value="ECO:0007669"/>
    <property type="project" value="InterPro"/>
</dbReference>
<accession>A0A229RMR2</accession>
<proteinExistence type="inferred from homology"/>
<dbReference type="GO" id="GO:0003984">
    <property type="term" value="F:acetolactate synthase activity"/>
    <property type="evidence" value="ECO:0007669"/>
    <property type="project" value="TreeGrafter"/>
</dbReference>
<dbReference type="InterPro" id="IPR012001">
    <property type="entry name" value="Thiamin_PyroP_enz_TPP-bd_dom"/>
</dbReference>
<dbReference type="GO" id="GO:0030976">
    <property type="term" value="F:thiamine pyrophosphate binding"/>
    <property type="evidence" value="ECO:0007669"/>
    <property type="project" value="InterPro"/>
</dbReference>
<dbReference type="InterPro" id="IPR029061">
    <property type="entry name" value="THDP-binding"/>
</dbReference>
<dbReference type="AlphaFoldDB" id="A0A229RMR2"/>
<dbReference type="CDD" id="cd07035">
    <property type="entry name" value="TPP_PYR_POX_like"/>
    <property type="match status" value="1"/>
</dbReference>
<dbReference type="Pfam" id="PF02775">
    <property type="entry name" value="TPP_enzyme_C"/>
    <property type="match status" value="1"/>
</dbReference>
<dbReference type="GO" id="GO:0009097">
    <property type="term" value="P:isoleucine biosynthetic process"/>
    <property type="evidence" value="ECO:0007669"/>
    <property type="project" value="TreeGrafter"/>
</dbReference>
<dbReference type="GO" id="GO:0009099">
    <property type="term" value="P:L-valine biosynthetic process"/>
    <property type="evidence" value="ECO:0007669"/>
    <property type="project" value="TreeGrafter"/>
</dbReference>
<dbReference type="OrthoDB" id="4494979at2"/>
<dbReference type="RefSeq" id="WP_020629282.1">
    <property type="nucleotide sequence ID" value="NZ_KB913032.1"/>
</dbReference>
<feature type="domain" description="Thiamine pyrophosphate enzyme central" evidence="4">
    <location>
        <begin position="208"/>
        <end position="342"/>
    </location>
</feature>
<feature type="domain" description="Thiamine pyrophosphate enzyme N-terminal TPP-binding" evidence="6">
    <location>
        <begin position="15"/>
        <end position="136"/>
    </location>
</feature>
<keyword evidence="8" id="KW-1185">Reference proteome</keyword>
<keyword evidence="2 3" id="KW-0786">Thiamine pyrophosphate</keyword>
<evidence type="ECO:0000259" key="5">
    <source>
        <dbReference type="Pfam" id="PF02775"/>
    </source>
</evidence>
<dbReference type="GO" id="GO:0050660">
    <property type="term" value="F:flavin adenine dinucleotide binding"/>
    <property type="evidence" value="ECO:0007669"/>
    <property type="project" value="TreeGrafter"/>
</dbReference>
<dbReference type="Gene3D" id="3.40.50.1220">
    <property type="entry name" value="TPP-binding domain"/>
    <property type="match status" value="1"/>
</dbReference>
<dbReference type="InterPro" id="IPR029035">
    <property type="entry name" value="DHS-like_NAD/FAD-binding_dom"/>
</dbReference>
<dbReference type="GO" id="GO:0005948">
    <property type="term" value="C:acetolactate synthase complex"/>
    <property type="evidence" value="ECO:0007669"/>
    <property type="project" value="TreeGrafter"/>
</dbReference>
<dbReference type="SUPFAM" id="SSF52518">
    <property type="entry name" value="Thiamin diphosphate-binding fold (THDP-binding)"/>
    <property type="match status" value="2"/>
</dbReference>
<comment type="similarity">
    <text evidence="1 3">Belongs to the TPP enzyme family.</text>
</comment>
<feature type="domain" description="Thiamine pyrophosphate enzyme TPP-binding" evidence="5">
    <location>
        <begin position="405"/>
        <end position="552"/>
    </location>
</feature>
<dbReference type="Pfam" id="PF02776">
    <property type="entry name" value="TPP_enzyme_N"/>
    <property type="match status" value="1"/>
</dbReference>
<dbReference type="FunFam" id="3.40.50.970:FF:000007">
    <property type="entry name" value="Acetolactate synthase"/>
    <property type="match status" value="1"/>
</dbReference>
<dbReference type="SUPFAM" id="SSF52467">
    <property type="entry name" value="DHS-like NAD/FAD-binding domain"/>
    <property type="match status" value="1"/>
</dbReference>
<evidence type="ECO:0000256" key="1">
    <source>
        <dbReference type="ARBA" id="ARBA00007812"/>
    </source>
</evidence>
<comment type="caution">
    <text evidence="7">The sequence shown here is derived from an EMBL/GenBank/DDBJ whole genome shotgun (WGS) entry which is preliminary data.</text>
</comment>
<organism evidence="7 8">
    <name type="scientific">Amycolatopsis alba DSM 44262</name>
    <dbReference type="NCBI Taxonomy" id="1125972"/>
    <lineage>
        <taxon>Bacteria</taxon>
        <taxon>Bacillati</taxon>
        <taxon>Actinomycetota</taxon>
        <taxon>Actinomycetes</taxon>
        <taxon>Pseudonocardiales</taxon>
        <taxon>Pseudonocardiaceae</taxon>
        <taxon>Amycolatopsis</taxon>
    </lineage>
</organism>
<evidence type="ECO:0000256" key="2">
    <source>
        <dbReference type="ARBA" id="ARBA00023052"/>
    </source>
</evidence>
<evidence type="ECO:0000313" key="8">
    <source>
        <dbReference type="Proteomes" id="UP000215563"/>
    </source>
</evidence>
<dbReference type="Pfam" id="PF00205">
    <property type="entry name" value="TPP_enzyme_M"/>
    <property type="match status" value="1"/>
</dbReference>
<evidence type="ECO:0000259" key="4">
    <source>
        <dbReference type="Pfam" id="PF00205"/>
    </source>
</evidence>
<evidence type="ECO:0000256" key="3">
    <source>
        <dbReference type="RuleBase" id="RU362132"/>
    </source>
</evidence>
<dbReference type="PANTHER" id="PTHR18968">
    <property type="entry name" value="THIAMINE PYROPHOSPHATE ENZYMES"/>
    <property type="match status" value="1"/>
</dbReference>
<dbReference type="EMBL" id="NMQU01000068">
    <property type="protein sequence ID" value="OXM47958.1"/>
    <property type="molecule type" value="Genomic_DNA"/>
</dbReference>
<evidence type="ECO:0000313" key="7">
    <source>
        <dbReference type="EMBL" id="OXM47958.1"/>
    </source>
</evidence>
<dbReference type="Gene3D" id="3.40.50.970">
    <property type="match status" value="2"/>
</dbReference>
<dbReference type="PANTHER" id="PTHR18968:SF13">
    <property type="entry name" value="ACETOLACTATE SYNTHASE CATALYTIC SUBUNIT, MITOCHONDRIAL"/>
    <property type="match status" value="1"/>
</dbReference>
<dbReference type="InterPro" id="IPR045229">
    <property type="entry name" value="TPP_enz"/>
</dbReference>
<sequence>MIDAPPTKTGTTARTVSDYVVSWLRANEISQIFTLPGGMIAALLDAIHRDGGVRIVTMHHEQAVAFAADGVGRYTGAPAVAIATAGPGATNMLTAIGSAYLDSVPAVFLVGQVQSYLLKGDRPVRQFGFQECDVLSMAEPVTKAAWRARSGAQLPELLDRAMTLAASGRPGPVLVELPADVQTMPVLADAEPNPSVPRPPEFTEAEAIDEMLDAVASAQRPLLLIGGGAHAARAAGRTRTFIEELAVPVAASVMALDVLPAAHPLRLGMIGMYGNRWVNHAVAEADLVVALGTRLDFGTIGADVTAWGRGRTTFQVDCDPGEMRRVRGARTITADLGAFLDAAVPVARERRFPDRTAWAEHLAGLGAAWPDTAELPDSPGINPNSLVRRLSAASAGAAAIVVDDGQHLWWACQSIQPAEGQRFMPALGMGPCGWAFPAAIGVAEATNRPVVLFVGDGAFQFNIQELQTVMRNHLPVKIVVVDNGCHGSVRQLQEAVFDGRYPSAVHGYDAPDFVKVAEAYGMSAASVSEPDVVDDALRWLWRDDREPALLHVRVPTELNVYPNVPFGAPITAMEFRAPIEEAR</sequence>
<dbReference type="InterPro" id="IPR012000">
    <property type="entry name" value="Thiamin_PyroP_enz_cen_dom"/>
</dbReference>